<accession>A0ABR8VM18</accession>
<reference evidence="1 2" key="1">
    <citation type="submission" date="2020-08" db="EMBL/GenBank/DDBJ databases">
        <title>A Genomic Blueprint of the Chicken Gut Microbiome.</title>
        <authorList>
            <person name="Gilroy R."/>
            <person name="Ravi A."/>
            <person name="Getino M."/>
            <person name="Pursley I."/>
            <person name="Horton D.L."/>
            <person name="Alikhan N.-F."/>
            <person name="Baker D."/>
            <person name="Gharbi K."/>
            <person name="Hall N."/>
            <person name="Watson M."/>
            <person name="Adriaenssens E.M."/>
            <person name="Foster-Nyarko E."/>
            <person name="Jarju S."/>
            <person name="Secka A."/>
            <person name="Antonio M."/>
            <person name="Oren A."/>
            <person name="Chaudhuri R."/>
            <person name="La Ragione R.M."/>
            <person name="Hildebrand F."/>
            <person name="Pallen M.J."/>
        </authorList>
    </citation>
    <scope>NUCLEOTIDE SEQUENCE [LARGE SCALE GENOMIC DNA]</scope>
    <source>
        <strain evidence="1 2">Sa1BUA2</strain>
    </source>
</reference>
<gene>
    <name evidence="1" type="ORF">H9631_12105</name>
</gene>
<proteinExistence type="predicted"/>
<dbReference type="EMBL" id="JACSPV010000019">
    <property type="protein sequence ID" value="MBD8005822.1"/>
    <property type="molecule type" value="Genomic_DNA"/>
</dbReference>
<evidence type="ECO:0000313" key="1">
    <source>
        <dbReference type="EMBL" id="MBD8005822.1"/>
    </source>
</evidence>
<comment type="caution">
    <text evidence="1">The sequence shown here is derived from an EMBL/GenBank/DDBJ whole genome shotgun (WGS) entry which is preliminary data.</text>
</comment>
<keyword evidence="2" id="KW-1185">Reference proteome</keyword>
<dbReference type="Pfam" id="PF24829">
    <property type="entry name" value="Phage_connect_2"/>
    <property type="match status" value="1"/>
</dbReference>
<protein>
    <submittedName>
        <fullName evidence="1">DNA-packaging protein</fullName>
    </submittedName>
</protein>
<sequence>MLKKVKVALRVSTNDDGINDEITDLISSARLDLIQSGVSKLKAQSDEDALIQRAIILYAKSQFGIDNPHAERYWQSYESLKKHLSYSGDYRG</sequence>
<name>A0ABR8VM18_9BACI</name>
<dbReference type="InterPro" id="IPR056951">
    <property type="entry name" value="Phage_connect_2"/>
</dbReference>
<dbReference type="Proteomes" id="UP000648182">
    <property type="component" value="Unassembled WGS sequence"/>
</dbReference>
<organism evidence="1 2">
    <name type="scientific">Bacillus norwichensis</name>
    <dbReference type="NCBI Taxonomy" id="2762217"/>
    <lineage>
        <taxon>Bacteria</taxon>
        <taxon>Bacillati</taxon>
        <taxon>Bacillota</taxon>
        <taxon>Bacilli</taxon>
        <taxon>Bacillales</taxon>
        <taxon>Bacillaceae</taxon>
        <taxon>Bacillus</taxon>
    </lineage>
</organism>
<evidence type="ECO:0000313" key="2">
    <source>
        <dbReference type="Proteomes" id="UP000648182"/>
    </source>
</evidence>